<protein>
    <submittedName>
        <fullName evidence="9">MFS transporter</fullName>
    </submittedName>
</protein>
<comment type="subcellular location">
    <subcellularLocation>
        <location evidence="1">Cell membrane</location>
        <topology evidence="1">Multi-pass membrane protein</topology>
    </subcellularLocation>
</comment>
<keyword evidence="6 7" id="KW-0472">Membrane</keyword>
<evidence type="ECO:0000256" key="3">
    <source>
        <dbReference type="ARBA" id="ARBA00022448"/>
    </source>
</evidence>
<proteinExistence type="inferred from homology"/>
<keyword evidence="4 7" id="KW-0812">Transmembrane</keyword>
<feature type="transmembrane region" description="Helical" evidence="7">
    <location>
        <begin position="45"/>
        <end position="63"/>
    </location>
</feature>
<evidence type="ECO:0000256" key="4">
    <source>
        <dbReference type="ARBA" id="ARBA00022692"/>
    </source>
</evidence>
<evidence type="ECO:0000256" key="1">
    <source>
        <dbReference type="ARBA" id="ARBA00004651"/>
    </source>
</evidence>
<dbReference type="InterPro" id="IPR051788">
    <property type="entry name" value="MFS_Transporter"/>
</dbReference>
<feature type="transmembrane region" description="Helical" evidence="7">
    <location>
        <begin position="366"/>
        <end position="385"/>
    </location>
</feature>
<keyword evidence="3" id="KW-0813">Transport</keyword>
<dbReference type="PANTHER" id="PTHR23514">
    <property type="entry name" value="BYPASS OF STOP CODON PROTEIN 6"/>
    <property type="match status" value="1"/>
</dbReference>
<evidence type="ECO:0000256" key="6">
    <source>
        <dbReference type="ARBA" id="ARBA00023136"/>
    </source>
</evidence>
<feature type="transmembrane region" description="Helical" evidence="7">
    <location>
        <begin position="243"/>
        <end position="263"/>
    </location>
</feature>
<evidence type="ECO:0000313" key="10">
    <source>
        <dbReference type="Proteomes" id="UP000812277"/>
    </source>
</evidence>
<feature type="domain" description="Major facilitator superfamily (MFS) profile" evidence="8">
    <location>
        <begin position="5"/>
        <end position="387"/>
    </location>
</feature>
<feature type="transmembrane region" description="Helical" evidence="7">
    <location>
        <begin position="159"/>
        <end position="178"/>
    </location>
</feature>
<evidence type="ECO:0000256" key="5">
    <source>
        <dbReference type="ARBA" id="ARBA00022989"/>
    </source>
</evidence>
<dbReference type="Pfam" id="PF07690">
    <property type="entry name" value="MFS_1"/>
    <property type="match status" value="1"/>
</dbReference>
<dbReference type="InterPro" id="IPR036259">
    <property type="entry name" value="MFS_trans_sf"/>
</dbReference>
<name>A0ABS7D6L6_9BACL</name>
<feature type="transmembrane region" description="Helical" evidence="7">
    <location>
        <begin position="205"/>
        <end position="223"/>
    </location>
</feature>
<evidence type="ECO:0000313" key="9">
    <source>
        <dbReference type="EMBL" id="MBW7475423.1"/>
    </source>
</evidence>
<dbReference type="InterPro" id="IPR020846">
    <property type="entry name" value="MFS_dom"/>
</dbReference>
<feature type="transmembrane region" description="Helical" evidence="7">
    <location>
        <begin position="275"/>
        <end position="295"/>
    </location>
</feature>
<feature type="transmembrane region" description="Helical" evidence="7">
    <location>
        <begin position="301"/>
        <end position="322"/>
    </location>
</feature>
<evidence type="ECO:0000259" key="8">
    <source>
        <dbReference type="PROSITE" id="PS50850"/>
    </source>
</evidence>
<organism evidence="9 10">
    <name type="scientific">Paenibacillus oenotherae</name>
    <dbReference type="NCBI Taxonomy" id="1435645"/>
    <lineage>
        <taxon>Bacteria</taxon>
        <taxon>Bacillati</taxon>
        <taxon>Bacillota</taxon>
        <taxon>Bacilli</taxon>
        <taxon>Bacillales</taxon>
        <taxon>Paenibacillaceae</taxon>
        <taxon>Paenibacillus</taxon>
    </lineage>
</organism>
<evidence type="ECO:0000256" key="2">
    <source>
        <dbReference type="ARBA" id="ARBA00008335"/>
    </source>
</evidence>
<dbReference type="SUPFAM" id="SSF103473">
    <property type="entry name" value="MFS general substrate transporter"/>
    <property type="match status" value="1"/>
</dbReference>
<feature type="transmembrane region" description="Helical" evidence="7">
    <location>
        <begin position="70"/>
        <end position="89"/>
    </location>
</feature>
<dbReference type="EMBL" id="JAHZIJ010000007">
    <property type="protein sequence ID" value="MBW7475423.1"/>
    <property type="molecule type" value="Genomic_DNA"/>
</dbReference>
<sequence>MLSRLIFLASVTYFVVGLGQLAIGAVMEPMVHAYGVQYGDGGQLVMHQFLGGLLGIFSTPWLIKRLNKKLIILLLLGIAAAAEMVYTMLPPWGVMLVIAPIAGFGLGTLEAVIGSLVIGASGKKANTAMSRVEIFFGVGALIMPFAGAALIEFSYWKAAFGFVGLLAVIALVLWIIYWPTILDSPVEEEAPAEGVTVNRPLNGRYGIVVLIACALFFAIYVGLEMSFVHYLPSLLVLSNNLTESSATLAISLFWGAMVIGRMAAGQIADRWGGGAYLLVTCIITAVLFSLMSLRSGTLDTFVLTTIAGLMMSGMFAIALVFANRAMPGMTEKTTSLLIGFGAIGGALLPKLAGWFMDEYGPDSTRWLFAGIALVMLLLIACAILLQRQSARTAAFPSK</sequence>
<dbReference type="PANTHER" id="PTHR23514:SF3">
    <property type="entry name" value="BYPASS OF STOP CODON PROTEIN 6"/>
    <property type="match status" value="1"/>
</dbReference>
<dbReference type="PROSITE" id="PS50850">
    <property type="entry name" value="MFS"/>
    <property type="match status" value="1"/>
</dbReference>
<gene>
    <name evidence="9" type="ORF">K0T92_11745</name>
</gene>
<accession>A0ABS7D6L6</accession>
<feature type="transmembrane region" description="Helical" evidence="7">
    <location>
        <begin position="334"/>
        <end position="354"/>
    </location>
</feature>
<feature type="transmembrane region" description="Helical" evidence="7">
    <location>
        <begin position="132"/>
        <end position="153"/>
    </location>
</feature>
<comment type="similarity">
    <text evidence="2">Belongs to the major facilitator superfamily.</text>
</comment>
<evidence type="ECO:0000256" key="7">
    <source>
        <dbReference type="SAM" id="Phobius"/>
    </source>
</evidence>
<reference evidence="9 10" key="1">
    <citation type="submission" date="2021-07" db="EMBL/GenBank/DDBJ databases">
        <title>Paenibacillus radiodurans sp. nov., isolated from the southeastern edge of Tengger Desert.</title>
        <authorList>
            <person name="Zhang G."/>
        </authorList>
    </citation>
    <scope>NUCLEOTIDE SEQUENCE [LARGE SCALE GENOMIC DNA]</scope>
    <source>
        <strain evidence="9 10">DT7-4</strain>
    </source>
</reference>
<feature type="transmembrane region" description="Helical" evidence="7">
    <location>
        <begin position="95"/>
        <end position="120"/>
    </location>
</feature>
<keyword evidence="5 7" id="KW-1133">Transmembrane helix</keyword>
<dbReference type="InterPro" id="IPR011701">
    <property type="entry name" value="MFS"/>
</dbReference>
<dbReference type="Proteomes" id="UP000812277">
    <property type="component" value="Unassembled WGS sequence"/>
</dbReference>
<comment type="caution">
    <text evidence="9">The sequence shown here is derived from an EMBL/GenBank/DDBJ whole genome shotgun (WGS) entry which is preliminary data.</text>
</comment>
<keyword evidence="10" id="KW-1185">Reference proteome</keyword>
<dbReference type="Gene3D" id="1.20.1250.20">
    <property type="entry name" value="MFS general substrate transporter like domains"/>
    <property type="match status" value="2"/>
</dbReference>